<comment type="caution">
    <text evidence="2">The sequence shown here is derived from an EMBL/GenBank/DDBJ whole genome shotgun (WGS) entry which is preliminary data.</text>
</comment>
<evidence type="ECO:0000313" key="2">
    <source>
        <dbReference type="EMBL" id="GBM76140.1"/>
    </source>
</evidence>
<keyword evidence="1" id="KW-1133">Transmembrane helix</keyword>
<dbReference type="AlphaFoldDB" id="A0A4Y2IEZ6"/>
<sequence>MSCSSDNYPLVSQWQEAKGFRGITKSQDQFSTGSEGFHWLSKDDSSHSHIFLQVISIFFLGTTEMYLHFVVSDKFVPSPNAQESKIIPRRCNEINKRKIFHLQNVGFSELGQSSMVRKRQ</sequence>
<accession>A0A4Y2IEZ6</accession>
<organism evidence="2 3">
    <name type="scientific">Araneus ventricosus</name>
    <name type="common">Orbweaver spider</name>
    <name type="synonym">Epeira ventricosa</name>
    <dbReference type="NCBI Taxonomy" id="182803"/>
    <lineage>
        <taxon>Eukaryota</taxon>
        <taxon>Metazoa</taxon>
        <taxon>Ecdysozoa</taxon>
        <taxon>Arthropoda</taxon>
        <taxon>Chelicerata</taxon>
        <taxon>Arachnida</taxon>
        <taxon>Araneae</taxon>
        <taxon>Araneomorphae</taxon>
        <taxon>Entelegynae</taxon>
        <taxon>Araneoidea</taxon>
        <taxon>Araneidae</taxon>
        <taxon>Araneus</taxon>
    </lineage>
</organism>
<gene>
    <name evidence="2" type="ORF">AVEN_272984_1</name>
</gene>
<reference evidence="2 3" key="1">
    <citation type="journal article" date="2019" name="Sci. Rep.">
        <title>Orb-weaving spider Araneus ventricosus genome elucidates the spidroin gene catalogue.</title>
        <authorList>
            <person name="Kono N."/>
            <person name="Nakamura H."/>
            <person name="Ohtoshi R."/>
            <person name="Moran D.A.P."/>
            <person name="Shinohara A."/>
            <person name="Yoshida Y."/>
            <person name="Fujiwara M."/>
            <person name="Mori M."/>
            <person name="Tomita M."/>
            <person name="Arakawa K."/>
        </authorList>
    </citation>
    <scope>NUCLEOTIDE SEQUENCE [LARGE SCALE GENOMIC DNA]</scope>
</reference>
<evidence type="ECO:0000256" key="1">
    <source>
        <dbReference type="SAM" id="Phobius"/>
    </source>
</evidence>
<feature type="transmembrane region" description="Helical" evidence="1">
    <location>
        <begin position="50"/>
        <end position="71"/>
    </location>
</feature>
<evidence type="ECO:0000313" key="3">
    <source>
        <dbReference type="Proteomes" id="UP000499080"/>
    </source>
</evidence>
<keyword evidence="1" id="KW-0472">Membrane</keyword>
<keyword evidence="3" id="KW-1185">Reference proteome</keyword>
<dbReference type="EMBL" id="BGPR01002601">
    <property type="protein sequence ID" value="GBM76140.1"/>
    <property type="molecule type" value="Genomic_DNA"/>
</dbReference>
<proteinExistence type="predicted"/>
<keyword evidence="1" id="KW-0812">Transmembrane</keyword>
<dbReference type="Proteomes" id="UP000499080">
    <property type="component" value="Unassembled WGS sequence"/>
</dbReference>
<protein>
    <submittedName>
        <fullName evidence="2">Uncharacterized protein</fullName>
    </submittedName>
</protein>
<name>A0A4Y2IEZ6_ARAVE</name>